<evidence type="ECO:0000313" key="1">
    <source>
        <dbReference type="EMBL" id="QDT15475.1"/>
    </source>
</evidence>
<organism evidence="1 2">
    <name type="scientific">Alienimonas californiensis</name>
    <dbReference type="NCBI Taxonomy" id="2527989"/>
    <lineage>
        <taxon>Bacteria</taxon>
        <taxon>Pseudomonadati</taxon>
        <taxon>Planctomycetota</taxon>
        <taxon>Planctomycetia</taxon>
        <taxon>Planctomycetales</taxon>
        <taxon>Planctomycetaceae</taxon>
        <taxon>Alienimonas</taxon>
    </lineage>
</organism>
<evidence type="ECO:0000313" key="2">
    <source>
        <dbReference type="Proteomes" id="UP000318741"/>
    </source>
</evidence>
<dbReference type="Proteomes" id="UP000318741">
    <property type="component" value="Chromosome"/>
</dbReference>
<dbReference type="PROSITE" id="PS51318">
    <property type="entry name" value="TAT"/>
    <property type="match status" value="1"/>
</dbReference>
<dbReference type="KEGG" id="acaf:CA12_15600"/>
<keyword evidence="2" id="KW-1185">Reference proteome</keyword>
<name>A0A517P801_9PLAN</name>
<accession>A0A517P801</accession>
<proteinExistence type="predicted"/>
<protein>
    <submittedName>
        <fullName evidence="1">Uncharacterized protein</fullName>
    </submittedName>
</protein>
<sequence>MPGSTRRQFLQTAAAAAVAGRSVLRAADQPPADAAGVTVLSPRGRVPLSFVIDDSTCLVNLGRFATPQFAEAWPNRAEYQKPWQTWPAEIPDAFVRSFGEWCAEQGVRGKYSVVPNPACVGWLDRTLPGWSAQALADSLALVRDLMSPNWDVHPEMLTHTRVIDLKTGRPKPLTGPADMENWYPGRGAEVSTDELAAYLAASLRVLKNCGLPCTGVTTPGGFGNGVEDRLAPAVRQAVGDVYGGESEPGGLVRHFFKYVRLGDDPVAAEVRDVRNLKDGTPECVVTVPAATGDWFGGWTGDDPLQDELYCNADATGGRMVELIERGDPAVMLCHWPGLYNHGAETGFAAFRRIVTALHARFGERVLWMKLSEIARHAAAKQFTAIARPAGGDVLLDAPFACPRFTLQIDGPADRLPPRLERLGDGPPAVQELKEVAAAAAVDQNTWRRTPEGVVVCFDLPAGRSAVRFGAG</sequence>
<dbReference type="RefSeq" id="WP_145358328.1">
    <property type="nucleotide sequence ID" value="NZ_CP036265.1"/>
</dbReference>
<dbReference type="EMBL" id="CP036265">
    <property type="protein sequence ID" value="QDT15475.1"/>
    <property type="molecule type" value="Genomic_DNA"/>
</dbReference>
<gene>
    <name evidence="1" type="ORF">CA12_15600</name>
</gene>
<reference evidence="1 2" key="1">
    <citation type="submission" date="2019-02" db="EMBL/GenBank/DDBJ databases">
        <title>Deep-cultivation of Planctomycetes and their phenomic and genomic characterization uncovers novel biology.</title>
        <authorList>
            <person name="Wiegand S."/>
            <person name="Jogler M."/>
            <person name="Boedeker C."/>
            <person name="Pinto D."/>
            <person name="Vollmers J."/>
            <person name="Rivas-Marin E."/>
            <person name="Kohn T."/>
            <person name="Peeters S.H."/>
            <person name="Heuer A."/>
            <person name="Rast P."/>
            <person name="Oberbeckmann S."/>
            <person name="Bunk B."/>
            <person name="Jeske O."/>
            <person name="Meyerdierks A."/>
            <person name="Storesund J.E."/>
            <person name="Kallscheuer N."/>
            <person name="Luecker S."/>
            <person name="Lage O.M."/>
            <person name="Pohl T."/>
            <person name="Merkel B.J."/>
            <person name="Hornburger P."/>
            <person name="Mueller R.-W."/>
            <person name="Bruemmer F."/>
            <person name="Labrenz M."/>
            <person name="Spormann A.M."/>
            <person name="Op den Camp H."/>
            <person name="Overmann J."/>
            <person name="Amann R."/>
            <person name="Jetten M.S.M."/>
            <person name="Mascher T."/>
            <person name="Medema M.H."/>
            <person name="Devos D.P."/>
            <person name="Kaster A.-K."/>
            <person name="Ovreas L."/>
            <person name="Rohde M."/>
            <person name="Galperin M.Y."/>
            <person name="Jogler C."/>
        </authorList>
    </citation>
    <scope>NUCLEOTIDE SEQUENCE [LARGE SCALE GENOMIC DNA]</scope>
    <source>
        <strain evidence="1 2">CA12</strain>
    </source>
</reference>
<dbReference type="OrthoDB" id="253462at2"/>
<dbReference type="AlphaFoldDB" id="A0A517P801"/>
<dbReference type="InterPro" id="IPR006311">
    <property type="entry name" value="TAT_signal"/>
</dbReference>